<evidence type="ECO:0000259" key="2">
    <source>
        <dbReference type="PROSITE" id="PS50853"/>
    </source>
</evidence>
<reference evidence="3 4" key="1">
    <citation type="submission" date="2017-06" db="EMBL/GenBank/DDBJ databases">
        <authorList>
            <consortium name="Pathogen Informatics"/>
        </authorList>
    </citation>
    <scope>NUCLEOTIDE SEQUENCE [LARGE SCALE GENOMIC DNA]</scope>
    <source>
        <strain evidence="3 4">NCTC13490</strain>
    </source>
</reference>
<dbReference type="KEGG" id="ctak:4412677_00822"/>
<keyword evidence="4" id="KW-1185">Reference proteome</keyword>
<dbReference type="InterPro" id="IPR036116">
    <property type="entry name" value="FN3_sf"/>
</dbReference>
<dbReference type="InterPro" id="IPR003961">
    <property type="entry name" value="FN3_dom"/>
</dbReference>
<dbReference type="Pfam" id="PF18962">
    <property type="entry name" value="Por_Secre_tail"/>
    <property type="match status" value="1"/>
</dbReference>
<dbReference type="InterPro" id="IPR013783">
    <property type="entry name" value="Ig-like_fold"/>
</dbReference>
<feature type="domain" description="Fibronectin type-III" evidence="2">
    <location>
        <begin position="205"/>
        <end position="300"/>
    </location>
</feature>
<dbReference type="AlphaFoldDB" id="A0A239X3Z4"/>
<name>A0A239X3Z4_9FLAO</name>
<dbReference type="Proteomes" id="UP000215196">
    <property type="component" value="Chromosome 1"/>
</dbReference>
<dbReference type="RefSeq" id="WP_095070633.1">
    <property type="nucleotide sequence ID" value="NZ_LT906465.1"/>
</dbReference>
<dbReference type="PROSITE" id="PS50853">
    <property type="entry name" value="FN3"/>
    <property type="match status" value="1"/>
</dbReference>
<proteinExistence type="predicted"/>
<dbReference type="NCBIfam" id="TIGR04183">
    <property type="entry name" value="Por_Secre_tail"/>
    <property type="match status" value="1"/>
</dbReference>
<dbReference type="InterPro" id="IPR026444">
    <property type="entry name" value="Secre_tail"/>
</dbReference>
<dbReference type="CDD" id="cd00063">
    <property type="entry name" value="FN3"/>
    <property type="match status" value="1"/>
</dbReference>
<keyword evidence="1" id="KW-0732">Signal</keyword>
<evidence type="ECO:0000256" key="1">
    <source>
        <dbReference type="ARBA" id="ARBA00022729"/>
    </source>
</evidence>
<evidence type="ECO:0000313" key="3">
    <source>
        <dbReference type="EMBL" id="SNV40768.1"/>
    </source>
</evidence>
<dbReference type="SUPFAM" id="SSF49265">
    <property type="entry name" value="Fibronectin type III"/>
    <property type="match status" value="1"/>
</dbReference>
<organism evidence="3 4">
    <name type="scientific">Chryseobacterium taklimakanense</name>
    <dbReference type="NCBI Taxonomy" id="536441"/>
    <lineage>
        <taxon>Bacteria</taxon>
        <taxon>Pseudomonadati</taxon>
        <taxon>Bacteroidota</taxon>
        <taxon>Flavobacteriia</taxon>
        <taxon>Flavobacteriales</taxon>
        <taxon>Weeksellaceae</taxon>
        <taxon>Chryseobacterium group</taxon>
        <taxon>Chryseobacterium</taxon>
    </lineage>
</organism>
<dbReference type="Gene3D" id="2.60.40.10">
    <property type="entry name" value="Immunoglobulins"/>
    <property type="match status" value="1"/>
</dbReference>
<sequence>MKKTLLTLMISSCFANFYSQITIGSGTTTGSLPADNNYNFTFSEQIFTKTEINAEGPGQITGVKFQLSPSAAIDKSDLLDVWIGHTTKSSFAVSNDWVPVSNLTNVFSGKVVNNNGSVEITFTAPFDYNNTDNLVIAVNEKQPSYNYSSSKYYNFASSVTNSAIYKTDLLGTAPINPASPGSYSRTSFKSIITLLGLTKSSAVLVPACPTISTPASYSSNISINPDFTWNPSQDATSYKLTVSTTATGSDILNAQPVTGTSYKLSTPLEYNKKYYVKITALNSAGESTGCSYTSFTTKPAPPANDNCSTATLINTFPYKFTQNDGGGATQTDFVKVCKPAGDMNDGVWYTFQGTGDEMTIVVTPVSWNAKLGLYSGTCGQLVCETNVDAAGLGEAETLNIKSEANKTYYLNVGQWSTSTDSPEGNFDISLTVSGTLGVGTANKTKIILVTNSVKDEIQFFNPYEISNVEIFDLSGKKVKSFTKVQERHSVSDLTKGIYLVKMILQSGVVVTEKIIKN</sequence>
<dbReference type="EMBL" id="LT906465">
    <property type="protein sequence ID" value="SNV40768.1"/>
    <property type="molecule type" value="Genomic_DNA"/>
</dbReference>
<evidence type="ECO:0000313" key="4">
    <source>
        <dbReference type="Proteomes" id="UP000215196"/>
    </source>
</evidence>
<gene>
    <name evidence="3" type="ORF">SAMEA4412677_00822</name>
</gene>
<protein>
    <submittedName>
        <fullName evidence="3">Por secretion system C-terminal sorting domain</fullName>
    </submittedName>
</protein>
<accession>A0A239X3Z4</accession>